<feature type="transmembrane region" description="Helical" evidence="6">
    <location>
        <begin position="98"/>
        <end position="116"/>
    </location>
</feature>
<feature type="compositionally biased region" description="Polar residues" evidence="5">
    <location>
        <begin position="215"/>
        <end position="241"/>
    </location>
</feature>
<feature type="transmembrane region" description="Helical" evidence="6">
    <location>
        <begin position="46"/>
        <end position="67"/>
    </location>
</feature>
<evidence type="ECO:0000313" key="9">
    <source>
        <dbReference type="Proteomes" id="UP000660339"/>
    </source>
</evidence>
<accession>A0A8J3PHK7</accession>
<sequence length="520" mass="52057">MRSAVQVRTIRLLMVVEVVSGLGVAMGISVGALLTRAMAGTALSGVAQSAAVVGGGVLAVPAATLMSRYGRRPGLALCYLVGAVGAVAVLASALLDSIPLLFVGFFLFGAGSTAKLQSRYAATDLAEPHRRGRQLSLVVWSTTFGAVIGPNLAAPLGSVLSPLGVPDLAGPFAFAAASFLISALLLTVFLRPDPLLTAQSLPPAPDPHPALVPNRDSTLDPNPDSTKTGRRSTSVTGQPVTGQPVPGQLVAEQRVPGQPVSAQRINEQVDKAQAGGSVSLAGAPAVGVITETVVTETVVTTAVDRDGAAPDAPPAAERQTLGSAARAVLASPAARLGMASMALGHLVMVAVMAMTPVHIGETHSAPDTLRIVGFVLSMHVAGMYGLSPVVGWLTDRVGRVQVILGGVGLLVIACAVAATAGHDTALLTAALLMLGLGWSGTMVAGSTLFTASLPAAVKPRAQGLSDLVTGLAGASAGVLSGIVVELSGYAVLALLAGLATVPLVALALRPSTLAAVKVAD</sequence>
<feature type="region of interest" description="Disordered" evidence="5">
    <location>
        <begin position="200"/>
        <end position="246"/>
    </location>
</feature>
<feature type="transmembrane region" description="Helical" evidence="6">
    <location>
        <begin position="74"/>
        <end position="92"/>
    </location>
</feature>
<evidence type="ECO:0000313" key="8">
    <source>
        <dbReference type="EMBL" id="GIG17971.1"/>
    </source>
</evidence>
<dbReference type="SUPFAM" id="SSF103473">
    <property type="entry name" value="MFS general substrate transporter"/>
    <property type="match status" value="1"/>
</dbReference>
<keyword evidence="3 6" id="KW-1133">Transmembrane helix</keyword>
<dbReference type="Proteomes" id="UP000660339">
    <property type="component" value="Unassembled WGS sequence"/>
</dbReference>
<feature type="transmembrane region" description="Helical" evidence="6">
    <location>
        <begin position="371"/>
        <end position="393"/>
    </location>
</feature>
<feature type="transmembrane region" description="Helical" evidence="6">
    <location>
        <begin position="168"/>
        <end position="190"/>
    </location>
</feature>
<gene>
    <name evidence="8" type="ORF">Cme02nite_63030</name>
</gene>
<evidence type="ECO:0000256" key="4">
    <source>
        <dbReference type="ARBA" id="ARBA00023136"/>
    </source>
</evidence>
<dbReference type="PROSITE" id="PS50850">
    <property type="entry name" value="MFS"/>
    <property type="match status" value="1"/>
</dbReference>
<dbReference type="GO" id="GO:0005886">
    <property type="term" value="C:plasma membrane"/>
    <property type="evidence" value="ECO:0007669"/>
    <property type="project" value="UniProtKB-SubCell"/>
</dbReference>
<keyword evidence="4 6" id="KW-0472">Membrane</keyword>
<dbReference type="Gene3D" id="1.20.1250.20">
    <property type="entry name" value="MFS general substrate transporter like domains"/>
    <property type="match status" value="2"/>
</dbReference>
<evidence type="ECO:0000256" key="1">
    <source>
        <dbReference type="ARBA" id="ARBA00004651"/>
    </source>
</evidence>
<evidence type="ECO:0000256" key="6">
    <source>
        <dbReference type="SAM" id="Phobius"/>
    </source>
</evidence>
<feature type="transmembrane region" description="Helical" evidence="6">
    <location>
        <begin position="12"/>
        <end position="34"/>
    </location>
</feature>
<proteinExistence type="predicted"/>
<dbReference type="AlphaFoldDB" id="A0A8J3PHK7"/>
<dbReference type="CDD" id="cd06174">
    <property type="entry name" value="MFS"/>
    <property type="match status" value="1"/>
</dbReference>
<evidence type="ECO:0000259" key="7">
    <source>
        <dbReference type="PROSITE" id="PS50850"/>
    </source>
</evidence>
<reference evidence="8" key="1">
    <citation type="submission" date="2021-01" db="EMBL/GenBank/DDBJ databases">
        <title>Whole genome shotgun sequence of Catellatospora methionotrophica NBRC 14553.</title>
        <authorList>
            <person name="Komaki H."/>
            <person name="Tamura T."/>
        </authorList>
    </citation>
    <scope>NUCLEOTIDE SEQUENCE</scope>
    <source>
        <strain evidence="8">NBRC 14553</strain>
    </source>
</reference>
<feature type="transmembrane region" description="Helical" evidence="6">
    <location>
        <begin position="400"/>
        <end position="420"/>
    </location>
</feature>
<comment type="subcellular location">
    <subcellularLocation>
        <location evidence="1">Cell membrane</location>
        <topology evidence="1">Multi-pass membrane protein</topology>
    </subcellularLocation>
</comment>
<name>A0A8J3PHK7_9ACTN</name>
<dbReference type="InterPro" id="IPR036259">
    <property type="entry name" value="MFS_trans_sf"/>
</dbReference>
<protein>
    <recommendedName>
        <fullName evidence="7">Major facilitator superfamily (MFS) profile domain-containing protein</fullName>
    </recommendedName>
</protein>
<dbReference type="EMBL" id="BONJ01000036">
    <property type="protein sequence ID" value="GIG17971.1"/>
    <property type="molecule type" value="Genomic_DNA"/>
</dbReference>
<dbReference type="PANTHER" id="PTHR23534:SF1">
    <property type="entry name" value="MAJOR FACILITATOR SUPERFAMILY PROTEIN"/>
    <property type="match status" value="1"/>
</dbReference>
<keyword evidence="9" id="KW-1185">Reference proteome</keyword>
<comment type="caution">
    <text evidence="8">The sequence shown here is derived from an EMBL/GenBank/DDBJ whole genome shotgun (WGS) entry which is preliminary data.</text>
</comment>
<feature type="transmembrane region" description="Helical" evidence="6">
    <location>
        <begin position="426"/>
        <end position="451"/>
    </location>
</feature>
<feature type="transmembrane region" description="Helical" evidence="6">
    <location>
        <begin position="463"/>
        <end position="483"/>
    </location>
</feature>
<feature type="domain" description="Major facilitator superfamily (MFS) profile" evidence="7">
    <location>
        <begin position="9"/>
        <end position="514"/>
    </location>
</feature>
<dbReference type="InterPro" id="IPR020846">
    <property type="entry name" value="MFS_dom"/>
</dbReference>
<dbReference type="GO" id="GO:0022857">
    <property type="term" value="F:transmembrane transporter activity"/>
    <property type="evidence" value="ECO:0007669"/>
    <property type="project" value="InterPro"/>
</dbReference>
<feature type="transmembrane region" description="Helical" evidence="6">
    <location>
        <begin position="137"/>
        <end position="156"/>
    </location>
</feature>
<keyword evidence="2 6" id="KW-0812">Transmembrane</keyword>
<organism evidence="8 9">
    <name type="scientific">Catellatospora methionotrophica</name>
    <dbReference type="NCBI Taxonomy" id="121620"/>
    <lineage>
        <taxon>Bacteria</taxon>
        <taxon>Bacillati</taxon>
        <taxon>Actinomycetota</taxon>
        <taxon>Actinomycetes</taxon>
        <taxon>Micromonosporales</taxon>
        <taxon>Micromonosporaceae</taxon>
        <taxon>Catellatospora</taxon>
    </lineage>
</organism>
<evidence type="ECO:0000256" key="5">
    <source>
        <dbReference type="SAM" id="MobiDB-lite"/>
    </source>
</evidence>
<dbReference type="PANTHER" id="PTHR23534">
    <property type="entry name" value="MFS PERMEASE"/>
    <property type="match status" value="1"/>
</dbReference>
<feature type="transmembrane region" description="Helical" evidence="6">
    <location>
        <begin position="336"/>
        <end position="359"/>
    </location>
</feature>
<evidence type="ECO:0000256" key="2">
    <source>
        <dbReference type="ARBA" id="ARBA00022692"/>
    </source>
</evidence>
<feature type="transmembrane region" description="Helical" evidence="6">
    <location>
        <begin position="489"/>
        <end position="508"/>
    </location>
</feature>
<evidence type="ECO:0000256" key="3">
    <source>
        <dbReference type="ARBA" id="ARBA00022989"/>
    </source>
</evidence>
<dbReference type="InterPro" id="IPR011701">
    <property type="entry name" value="MFS"/>
</dbReference>
<dbReference type="Pfam" id="PF07690">
    <property type="entry name" value="MFS_1"/>
    <property type="match status" value="1"/>
</dbReference>